<reference evidence="8" key="1">
    <citation type="submission" date="2023-03" db="EMBL/GenBank/DDBJ databases">
        <title>Chromosome-scale reference genome and RAD-based genetic map of yellow starthistle (Centaurea solstitialis) reveal putative structural variation and QTLs associated with invader traits.</title>
        <authorList>
            <person name="Reatini B."/>
            <person name="Cang F.A."/>
            <person name="Jiang Q."/>
            <person name="Mckibben M.T.W."/>
            <person name="Barker M.S."/>
            <person name="Rieseberg L.H."/>
            <person name="Dlugosch K.M."/>
        </authorList>
    </citation>
    <scope>NUCLEOTIDE SEQUENCE</scope>
    <source>
        <strain evidence="8">CAN-66</strain>
        <tissue evidence="8">Leaf</tissue>
    </source>
</reference>
<evidence type="ECO:0000313" key="9">
    <source>
        <dbReference type="Proteomes" id="UP001172457"/>
    </source>
</evidence>
<evidence type="ECO:0000256" key="1">
    <source>
        <dbReference type="ARBA" id="ARBA00022603"/>
    </source>
</evidence>
<dbReference type="Gene3D" id="1.10.10.10">
    <property type="entry name" value="Winged helix-like DNA-binding domain superfamily/Winged helix DNA-binding domain"/>
    <property type="match status" value="1"/>
</dbReference>
<keyword evidence="1" id="KW-0489">Methyltransferase</keyword>
<feature type="domain" description="O-methyltransferase dimerisation" evidence="7">
    <location>
        <begin position="23"/>
        <end position="105"/>
    </location>
</feature>
<dbReference type="InterPro" id="IPR036388">
    <property type="entry name" value="WH-like_DNA-bd_sf"/>
</dbReference>
<dbReference type="InterPro" id="IPR012967">
    <property type="entry name" value="COMT_dimerisation"/>
</dbReference>
<dbReference type="AlphaFoldDB" id="A0AA38WFK6"/>
<protein>
    <recommendedName>
        <fullName evidence="10">O-methyltransferase</fullName>
    </recommendedName>
</protein>
<accession>A0AA38WFK6</accession>
<organism evidence="8 9">
    <name type="scientific">Centaurea solstitialis</name>
    <name type="common">yellow star-thistle</name>
    <dbReference type="NCBI Taxonomy" id="347529"/>
    <lineage>
        <taxon>Eukaryota</taxon>
        <taxon>Viridiplantae</taxon>
        <taxon>Streptophyta</taxon>
        <taxon>Embryophyta</taxon>
        <taxon>Tracheophyta</taxon>
        <taxon>Spermatophyta</taxon>
        <taxon>Magnoliopsida</taxon>
        <taxon>eudicotyledons</taxon>
        <taxon>Gunneridae</taxon>
        <taxon>Pentapetalae</taxon>
        <taxon>asterids</taxon>
        <taxon>campanulids</taxon>
        <taxon>Asterales</taxon>
        <taxon>Asteraceae</taxon>
        <taxon>Carduoideae</taxon>
        <taxon>Cardueae</taxon>
        <taxon>Centaureinae</taxon>
        <taxon>Centaurea</taxon>
    </lineage>
</organism>
<dbReference type="InterPro" id="IPR036390">
    <property type="entry name" value="WH_DNA-bd_sf"/>
</dbReference>
<dbReference type="InterPro" id="IPR016461">
    <property type="entry name" value="COMT-like"/>
</dbReference>
<dbReference type="GO" id="GO:0008171">
    <property type="term" value="F:O-methyltransferase activity"/>
    <property type="evidence" value="ECO:0007669"/>
    <property type="project" value="InterPro"/>
</dbReference>
<evidence type="ECO:0000259" key="6">
    <source>
        <dbReference type="Pfam" id="PF00891"/>
    </source>
</evidence>
<feature type="domain" description="O-methyltransferase C-terminal" evidence="6">
    <location>
        <begin position="128"/>
        <end position="334"/>
    </location>
</feature>
<dbReference type="InterPro" id="IPR001077">
    <property type="entry name" value="COMT_C"/>
</dbReference>
<gene>
    <name evidence="8" type="ORF">OSB04_014430</name>
</gene>
<evidence type="ECO:0000256" key="2">
    <source>
        <dbReference type="ARBA" id="ARBA00022679"/>
    </source>
</evidence>
<evidence type="ECO:0008006" key="10">
    <source>
        <dbReference type="Google" id="ProtNLM"/>
    </source>
</evidence>
<dbReference type="Gene3D" id="3.40.50.150">
    <property type="entry name" value="Vaccinia Virus protein VP39"/>
    <property type="match status" value="1"/>
</dbReference>
<dbReference type="Pfam" id="PF00891">
    <property type="entry name" value="Methyltransf_2"/>
    <property type="match status" value="1"/>
</dbReference>
<evidence type="ECO:0000259" key="7">
    <source>
        <dbReference type="Pfam" id="PF08100"/>
    </source>
</evidence>
<evidence type="ECO:0000256" key="3">
    <source>
        <dbReference type="ARBA" id="ARBA00022691"/>
    </source>
</evidence>
<dbReference type="SUPFAM" id="SSF46785">
    <property type="entry name" value="Winged helix' DNA-binding domain"/>
    <property type="match status" value="1"/>
</dbReference>
<dbReference type="Pfam" id="PF08100">
    <property type="entry name" value="Dimerisation"/>
    <property type="match status" value="1"/>
</dbReference>
<dbReference type="PIRSF" id="PIRSF005739">
    <property type="entry name" value="O-mtase"/>
    <property type="match status" value="1"/>
</dbReference>
<dbReference type="Proteomes" id="UP001172457">
    <property type="component" value="Chromosome 4"/>
</dbReference>
<keyword evidence="2" id="KW-0808">Transferase</keyword>
<keyword evidence="3" id="KW-0949">S-adenosyl-L-methionine</keyword>
<evidence type="ECO:0000256" key="4">
    <source>
        <dbReference type="ARBA" id="ARBA00034481"/>
    </source>
</evidence>
<dbReference type="EMBL" id="JARYMX010000004">
    <property type="protein sequence ID" value="KAJ9550385.1"/>
    <property type="molecule type" value="Genomic_DNA"/>
</dbReference>
<keyword evidence="9" id="KW-1185">Reference proteome</keyword>
<proteinExistence type="inferred from homology"/>
<dbReference type="SUPFAM" id="SSF53335">
    <property type="entry name" value="S-adenosyl-L-methionine-dependent methyltransferases"/>
    <property type="match status" value="1"/>
</dbReference>
<feature type="active site" description="Proton acceptor" evidence="5">
    <location>
        <position position="259"/>
    </location>
</feature>
<dbReference type="InterPro" id="IPR029063">
    <property type="entry name" value="SAM-dependent_MTases_sf"/>
</dbReference>
<sequence length="353" mass="39848">MAMEDKKERIYSKEEETAQEEIWKHVFGFIPSALVKCAIDLGIPDILENHKTPMTLVELASKLGCSQPLLYRIMRFLIHFKIFQEQPLSETSVGYVHTPMSRILTRHRQNSAVDLILLDTNPIMFAPWHKLSAWVLGNEKSPFEATHGKDLWGFNAEYPSHNKLFNDAMACATRMEVASVIEGCPEVFEGLTTMVDVGGGNGTSLQLIVAACPWIKGINYDLPHVVSVAGTSIGIEHVGGNMFDHVPKADTAYLLKVLHNWTDEECIEILKNCREAIPKDTGKLIIVDTILGQKEEHAFKDLGLLADMMMMAYTSNGKERTLEEWSYLFHEDGFTRYTIKNIRAYPSVIEVYP</sequence>
<dbReference type="GO" id="GO:0032259">
    <property type="term" value="P:methylation"/>
    <property type="evidence" value="ECO:0007669"/>
    <property type="project" value="UniProtKB-KW"/>
</dbReference>
<comment type="caution">
    <text evidence="8">The sequence shown here is derived from an EMBL/GenBank/DDBJ whole genome shotgun (WGS) entry which is preliminary data.</text>
</comment>
<evidence type="ECO:0000256" key="5">
    <source>
        <dbReference type="PIRSR" id="PIRSR005739-1"/>
    </source>
</evidence>
<dbReference type="GO" id="GO:0046983">
    <property type="term" value="F:protein dimerization activity"/>
    <property type="evidence" value="ECO:0007669"/>
    <property type="project" value="InterPro"/>
</dbReference>
<dbReference type="FunFam" id="3.40.50.150:FF:000294">
    <property type="entry name" value="O-methyltransferase family protein"/>
    <property type="match status" value="1"/>
</dbReference>
<dbReference type="PROSITE" id="PS51683">
    <property type="entry name" value="SAM_OMT_II"/>
    <property type="match status" value="1"/>
</dbReference>
<comment type="similarity">
    <text evidence="4">Belongs to the class I-like SAM-binding methyltransferase superfamily. Cation-independent O-methyltransferase family. COMT subfamily.</text>
</comment>
<evidence type="ECO:0000313" key="8">
    <source>
        <dbReference type="EMBL" id="KAJ9550385.1"/>
    </source>
</evidence>
<dbReference type="PANTHER" id="PTHR11746">
    <property type="entry name" value="O-METHYLTRANSFERASE"/>
    <property type="match status" value="1"/>
</dbReference>
<name>A0AA38WFK6_9ASTR</name>